<dbReference type="Proteomes" id="UP001165080">
    <property type="component" value="Unassembled WGS sequence"/>
</dbReference>
<dbReference type="EMBL" id="BRXU01000002">
    <property type="protein sequence ID" value="GLC49611.1"/>
    <property type="molecule type" value="Genomic_DNA"/>
</dbReference>
<gene>
    <name evidence="1" type="primary">PLEST012037</name>
    <name evidence="1" type="ORF">PLESTB_000267300</name>
</gene>
<protein>
    <submittedName>
        <fullName evidence="1">Uncharacterized protein</fullName>
    </submittedName>
</protein>
<organism evidence="1 2">
    <name type="scientific">Pleodorina starrii</name>
    <dbReference type="NCBI Taxonomy" id="330485"/>
    <lineage>
        <taxon>Eukaryota</taxon>
        <taxon>Viridiplantae</taxon>
        <taxon>Chlorophyta</taxon>
        <taxon>core chlorophytes</taxon>
        <taxon>Chlorophyceae</taxon>
        <taxon>CS clade</taxon>
        <taxon>Chlamydomonadales</taxon>
        <taxon>Volvocaceae</taxon>
        <taxon>Pleodorina</taxon>
    </lineage>
</organism>
<proteinExistence type="predicted"/>
<evidence type="ECO:0000313" key="2">
    <source>
        <dbReference type="Proteomes" id="UP001165080"/>
    </source>
</evidence>
<reference evidence="1 2" key="1">
    <citation type="journal article" date="2023" name="Commun. Biol.">
        <title>Reorganization of the ancestral sex-determining regions during the evolution of trioecy in Pleodorina starrii.</title>
        <authorList>
            <person name="Takahashi K."/>
            <person name="Suzuki S."/>
            <person name="Kawai-Toyooka H."/>
            <person name="Yamamoto K."/>
            <person name="Hamaji T."/>
            <person name="Ootsuki R."/>
            <person name="Yamaguchi H."/>
            <person name="Kawachi M."/>
            <person name="Higashiyama T."/>
            <person name="Nozaki H."/>
        </authorList>
    </citation>
    <scope>NUCLEOTIDE SEQUENCE [LARGE SCALE GENOMIC DNA]</scope>
    <source>
        <strain evidence="1 2">NIES-4479</strain>
    </source>
</reference>
<keyword evidence="2" id="KW-1185">Reference proteome</keyword>
<evidence type="ECO:0000313" key="1">
    <source>
        <dbReference type="EMBL" id="GLC49611.1"/>
    </source>
</evidence>
<sequence>MLSPVDALGQFHTVFILVAERMDLTGALDPDMAYQPGMAIMKDIHGHFATDDIGYTIKTPAWTLPP</sequence>
<name>A0A9W6BDL4_9CHLO</name>
<dbReference type="AlphaFoldDB" id="A0A9W6BDL4"/>
<accession>A0A9W6BDL4</accession>
<comment type="caution">
    <text evidence="1">The sequence shown here is derived from an EMBL/GenBank/DDBJ whole genome shotgun (WGS) entry which is preliminary data.</text>
</comment>